<feature type="transmembrane region" description="Helical" evidence="8">
    <location>
        <begin position="444"/>
        <end position="466"/>
    </location>
</feature>
<comment type="similarity">
    <text evidence="6">Belongs to the major facilitator superfamily. Allantoate permease family.</text>
</comment>
<evidence type="ECO:0000259" key="9">
    <source>
        <dbReference type="PROSITE" id="PS50850"/>
    </source>
</evidence>
<feature type="transmembrane region" description="Helical" evidence="8">
    <location>
        <begin position="215"/>
        <end position="233"/>
    </location>
</feature>
<dbReference type="RefSeq" id="XP_056580411.1">
    <property type="nucleotide sequence ID" value="XM_056724161.1"/>
</dbReference>
<dbReference type="Proteomes" id="UP001147752">
    <property type="component" value="Unassembled WGS sequence"/>
</dbReference>
<dbReference type="PANTHER" id="PTHR43791:SF16">
    <property type="entry name" value="TRANSPORTER, PUTATIVE (AFU_ORTHOLOGUE AFUA_3G01840)-RELATED"/>
    <property type="match status" value="1"/>
</dbReference>
<comment type="subcellular location">
    <subcellularLocation>
        <location evidence="1">Membrane</location>
        <topology evidence="1">Multi-pass membrane protein</topology>
    </subcellularLocation>
</comment>
<sequence>MDKDNHDIEAVADSKSAHVKAASETSTPGMMEEGEIVTLTNEDNIRIRKKTDKTILAILTWVYFLQVLDKGVLGTASIFNLQEDTGLVGSQYSLVSSIAPIAQVAWQPFSAWLIVKVPPRILMPSMVLCWGVAAASTAACNSFAGLVTVRFFLGLFEAGCLPLFTILTGQWYRRVEQPLRVSIWNSMNGTATMVASALSYGLGHIPSDVLKPWQIIFLVVGLVTIISAPFVYWKLDNDITTARFLTEHERRQGVERLRANQTGSASYDFDWSQVIEVVLDLKSWLWIIMALLPNMGSAMTSTFGPLIVKGFGFDAYETSLLNIPFGAMQTIVIVGGCWASYKLKLKSAILIGFMIPVVTGIAILYALPHEESKQGPLLLAYYLCAFLFAANPLLLSWVVANTAGAAKTSVTMALYQAGTSAGALSGPLLFTAEQAPTYLPGIRAVLGLFIALVGCVVLQVLNLAWLNRMNKKKRVSNGKMADVQDKSMTHGFETDGKVQGPPPTEAAPFVDLTDRKNDDFVYVY</sequence>
<dbReference type="Gene3D" id="1.20.1250.20">
    <property type="entry name" value="MFS general substrate transporter like domains"/>
    <property type="match status" value="2"/>
</dbReference>
<dbReference type="AlphaFoldDB" id="A0A9W9VCF5"/>
<evidence type="ECO:0000256" key="6">
    <source>
        <dbReference type="ARBA" id="ARBA00037968"/>
    </source>
</evidence>
<evidence type="ECO:0000256" key="8">
    <source>
        <dbReference type="SAM" id="Phobius"/>
    </source>
</evidence>
<feature type="transmembrane region" description="Helical" evidence="8">
    <location>
        <begin position="55"/>
        <end position="79"/>
    </location>
</feature>
<evidence type="ECO:0000313" key="11">
    <source>
        <dbReference type="Proteomes" id="UP001147752"/>
    </source>
</evidence>
<feature type="transmembrane region" description="Helical" evidence="8">
    <location>
        <begin position="91"/>
        <end position="115"/>
    </location>
</feature>
<proteinExistence type="inferred from homology"/>
<evidence type="ECO:0000256" key="5">
    <source>
        <dbReference type="ARBA" id="ARBA00023136"/>
    </source>
</evidence>
<keyword evidence="2" id="KW-0813">Transport</keyword>
<dbReference type="GO" id="GO:0022857">
    <property type="term" value="F:transmembrane transporter activity"/>
    <property type="evidence" value="ECO:0007669"/>
    <property type="project" value="InterPro"/>
</dbReference>
<dbReference type="EMBL" id="JAPZBT010000002">
    <property type="protein sequence ID" value="KAJ5374425.1"/>
    <property type="molecule type" value="Genomic_DNA"/>
</dbReference>
<dbReference type="PROSITE" id="PS50850">
    <property type="entry name" value="MFS"/>
    <property type="match status" value="1"/>
</dbReference>
<name>A0A9W9VCF5_9EURO</name>
<dbReference type="InterPro" id="IPR011701">
    <property type="entry name" value="MFS"/>
</dbReference>
<organism evidence="10 11">
    <name type="scientific">Penicillium concentricum</name>
    <dbReference type="NCBI Taxonomy" id="293559"/>
    <lineage>
        <taxon>Eukaryota</taxon>
        <taxon>Fungi</taxon>
        <taxon>Dikarya</taxon>
        <taxon>Ascomycota</taxon>
        <taxon>Pezizomycotina</taxon>
        <taxon>Eurotiomycetes</taxon>
        <taxon>Eurotiomycetidae</taxon>
        <taxon>Eurotiales</taxon>
        <taxon>Aspergillaceae</taxon>
        <taxon>Penicillium</taxon>
    </lineage>
</organism>
<feature type="transmembrane region" description="Helical" evidence="8">
    <location>
        <begin position="379"/>
        <end position="400"/>
    </location>
</feature>
<feature type="transmembrane region" description="Helical" evidence="8">
    <location>
        <begin position="320"/>
        <end position="341"/>
    </location>
</feature>
<feature type="region of interest" description="Disordered" evidence="7">
    <location>
        <begin position="1"/>
        <end position="27"/>
    </location>
</feature>
<protein>
    <submittedName>
        <fullName evidence="10">Major facilitator superfamily domain general substrate transporter</fullName>
    </submittedName>
</protein>
<comment type="caution">
    <text evidence="10">The sequence shown here is derived from an EMBL/GenBank/DDBJ whole genome shotgun (WGS) entry which is preliminary data.</text>
</comment>
<dbReference type="InterPro" id="IPR020846">
    <property type="entry name" value="MFS_dom"/>
</dbReference>
<feature type="transmembrane region" description="Helical" evidence="8">
    <location>
        <begin position="151"/>
        <end position="172"/>
    </location>
</feature>
<evidence type="ECO:0000256" key="3">
    <source>
        <dbReference type="ARBA" id="ARBA00022692"/>
    </source>
</evidence>
<dbReference type="GO" id="GO:0016020">
    <property type="term" value="C:membrane"/>
    <property type="evidence" value="ECO:0007669"/>
    <property type="project" value="UniProtKB-SubCell"/>
</dbReference>
<evidence type="ECO:0000256" key="4">
    <source>
        <dbReference type="ARBA" id="ARBA00022989"/>
    </source>
</evidence>
<keyword evidence="11" id="KW-1185">Reference proteome</keyword>
<feature type="transmembrane region" description="Helical" evidence="8">
    <location>
        <begin position="184"/>
        <end position="203"/>
    </location>
</feature>
<accession>A0A9W9VCF5</accession>
<feature type="transmembrane region" description="Helical" evidence="8">
    <location>
        <begin position="284"/>
        <end position="308"/>
    </location>
</feature>
<dbReference type="GeneID" id="81463344"/>
<evidence type="ECO:0000256" key="7">
    <source>
        <dbReference type="SAM" id="MobiDB-lite"/>
    </source>
</evidence>
<dbReference type="Pfam" id="PF07690">
    <property type="entry name" value="MFS_1"/>
    <property type="match status" value="1"/>
</dbReference>
<keyword evidence="4 8" id="KW-1133">Transmembrane helix</keyword>
<reference evidence="10" key="1">
    <citation type="submission" date="2022-12" db="EMBL/GenBank/DDBJ databases">
        <authorList>
            <person name="Petersen C."/>
        </authorList>
    </citation>
    <scope>NUCLEOTIDE SEQUENCE</scope>
    <source>
        <strain evidence="10">IBT 3081</strain>
    </source>
</reference>
<keyword evidence="3 8" id="KW-0812">Transmembrane</keyword>
<evidence type="ECO:0000256" key="1">
    <source>
        <dbReference type="ARBA" id="ARBA00004141"/>
    </source>
</evidence>
<reference evidence="10" key="2">
    <citation type="journal article" date="2023" name="IMA Fungus">
        <title>Comparative genomic study of the Penicillium genus elucidates a diverse pangenome and 15 lateral gene transfer events.</title>
        <authorList>
            <person name="Petersen C."/>
            <person name="Sorensen T."/>
            <person name="Nielsen M.R."/>
            <person name="Sondergaard T.E."/>
            <person name="Sorensen J.L."/>
            <person name="Fitzpatrick D.A."/>
            <person name="Frisvad J.C."/>
            <person name="Nielsen K.L."/>
        </authorList>
    </citation>
    <scope>NUCLEOTIDE SEQUENCE</scope>
    <source>
        <strain evidence="10">IBT 3081</strain>
    </source>
</reference>
<feature type="transmembrane region" description="Helical" evidence="8">
    <location>
        <begin position="348"/>
        <end position="367"/>
    </location>
</feature>
<keyword evidence="5 8" id="KW-0472">Membrane</keyword>
<dbReference type="FunFam" id="1.20.1250.20:FF:000064">
    <property type="entry name" value="MFS allantoate transporter"/>
    <property type="match status" value="1"/>
</dbReference>
<dbReference type="InterPro" id="IPR036259">
    <property type="entry name" value="MFS_trans_sf"/>
</dbReference>
<feature type="domain" description="Major facilitator superfamily (MFS) profile" evidence="9">
    <location>
        <begin position="55"/>
        <end position="471"/>
    </location>
</feature>
<dbReference type="SUPFAM" id="SSF103473">
    <property type="entry name" value="MFS general substrate transporter"/>
    <property type="match status" value="1"/>
</dbReference>
<dbReference type="OrthoDB" id="4454541at2759"/>
<gene>
    <name evidence="10" type="ORF">N7517_006431</name>
</gene>
<feature type="region of interest" description="Disordered" evidence="7">
    <location>
        <begin position="491"/>
        <end position="510"/>
    </location>
</feature>
<evidence type="ECO:0000313" key="10">
    <source>
        <dbReference type="EMBL" id="KAJ5374425.1"/>
    </source>
</evidence>
<feature type="transmembrane region" description="Helical" evidence="8">
    <location>
        <begin position="412"/>
        <end position="432"/>
    </location>
</feature>
<feature type="transmembrane region" description="Helical" evidence="8">
    <location>
        <begin position="127"/>
        <end position="145"/>
    </location>
</feature>
<evidence type="ECO:0000256" key="2">
    <source>
        <dbReference type="ARBA" id="ARBA00022448"/>
    </source>
</evidence>
<dbReference type="PANTHER" id="PTHR43791">
    <property type="entry name" value="PERMEASE-RELATED"/>
    <property type="match status" value="1"/>
</dbReference>